<dbReference type="AlphaFoldDB" id="A0AAD0RWR1"/>
<feature type="chain" id="PRO_5042146377" description="Secreted protein" evidence="1">
    <location>
        <begin position="34"/>
        <end position="168"/>
    </location>
</feature>
<dbReference type="EMBL" id="CP032090">
    <property type="protein sequence ID" value="AXV63857.1"/>
    <property type="molecule type" value="Genomic_DNA"/>
</dbReference>
<dbReference type="KEGG" id="pdj:D0907_00470"/>
<protein>
    <recommendedName>
        <fullName evidence="4">Secreted protein</fullName>
    </recommendedName>
</protein>
<sequence length="168" mass="17839">MMVSTYSTIYRSIMRFSLLAVLFPALLTACSDAATTKQTELQATTSKLENAPQAVEISKSAPEKTTITAAHQQLKQLIQDPSCDNSSQCKVLPVGSRACGGPSSYVVYSTKTANSSEVEKIAQKITSLESQYNAANDVMSICQHLTAPGTQCSANTCVKIDGSAASVY</sequence>
<evidence type="ECO:0008006" key="4">
    <source>
        <dbReference type="Google" id="ProtNLM"/>
    </source>
</evidence>
<evidence type="ECO:0000313" key="3">
    <source>
        <dbReference type="Proteomes" id="UP000264605"/>
    </source>
</evidence>
<organism evidence="2 3">
    <name type="scientific">Pseudoalteromonas lipolytica</name>
    <dbReference type="NCBI Taxonomy" id="570156"/>
    <lineage>
        <taxon>Bacteria</taxon>
        <taxon>Pseudomonadati</taxon>
        <taxon>Pseudomonadota</taxon>
        <taxon>Gammaproteobacteria</taxon>
        <taxon>Alteromonadales</taxon>
        <taxon>Pseudoalteromonadaceae</taxon>
        <taxon>Pseudoalteromonas</taxon>
    </lineage>
</organism>
<reference evidence="2 3" key="1">
    <citation type="submission" date="2018-08" db="EMBL/GenBank/DDBJ databases">
        <title>Draft genome sequence of Pseudoalteromonas donghaensis HJ51.</title>
        <authorList>
            <person name="Oh J."/>
            <person name="Roh D."/>
        </authorList>
    </citation>
    <scope>NUCLEOTIDE SEQUENCE [LARGE SCALE GENOMIC DNA]</scope>
    <source>
        <strain evidence="2 3">HJ51</strain>
    </source>
</reference>
<feature type="signal peptide" evidence="1">
    <location>
        <begin position="1"/>
        <end position="33"/>
    </location>
</feature>
<gene>
    <name evidence="2" type="ORF">D0907_00470</name>
</gene>
<evidence type="ECO:0000256" key="1">
    <source>
        <dbReference type="SAM" id="SignalP"/>
    </source>
</evidence>
<evidence type="ECO:0000313" key="2">
    <source>
        <dbReference type="EMBL" id="AXV63857.1"/>
    </source>
</evidence>
<proteinExistence type="predicted"/>
<accession>A0AAD0RWR1</accession>
<keyword evidence="1" id="KW-0732">Signal</keyword>
<name>A0AAD0RWR1_9GAMM</name>
<dbReference type="Proteomes" id="UP000264605">
    <property type="component" value="Chromosome"/>
</dbReference>